<evidence type="ECO:0000256" key="2">
    <source>
        <dbReference type="HAMAP-Rule" id="MF_00674"/>
    </source>
</evidence>
<evidence type="ECO:0000256" key="1">
    <source>
        <dbReference type="ARBA" id="ARBA00009350"/>
    </source>
</evidence>
<comment type="caution">
    <text evidence="3">The sequence shown here is derived from an EMBL/GenBank/DDBJ whole genome shotgun (WGS) entry which is preliminary data.</text>
</comment>
<proteinExistence type="inferred from homology"/>
<dbReference type="RefSeq" id="WP_128768941.1">
    <property type="nucleotide sequence ID" value="NZ_RXOC01000004.1"/>
</dbReference>
<dbReference type="PANTHER" id="PTHR37478:SF2">
    <property type="entry name" value="UPF0251 PROTEIN TK0562"/>
    <property type="match status" value="1"/>
</dbReference>
<dbReference type="EMBL" id="RXOC01000004">
    <property type="protein sequence ID" value="RXF70636.1"/>
    <property type="molecule type" value="Genomic_DNA"/>
</dbReference>
<dbReference type="PANTHER" id="PTHR37478">
    <property type="match status" value="1"/>
</dbReference>
<name>A0A4Q0MCV0_9SPHI</name>
<accession>A0A4Q0MCV0</accession>
<dbReference type="Proteomes" id="UP000290848">
    <property type="component" value="Unassembled WGS sequence"/>
</dbReference>
<sequence length="134" mass="14905">MARIKKSRVIQRAPSFSGFRPFGIQTSSGEEVVLHLEEYESIKLCDYDHLTHEQAAKAMNVSRPTFTRVYQSARNKIARAFAEASAILLEGGHSIVGINWYSCSGCEISFSSVRDDQPACPFCLSVTLSNVEQQ</sequence>
<evidence type="ECO:0000313" key="3">
    <source>
        <dbReference type="EMBL" id="RXF70636.1"/>
    </source>
</evidence>
<gene>
    <name evidence="3" type="ORF">EKH83_08330</name>
</gene>
<reference evidence="3 4" key="1">
    <citation type="submission" date="2018-12" db="EMBL/GenBank/DDBJ databases">
        <title>The Draft Genome Sequence of the Soil Bacterium Pedobacter tournemirensis R1.</title>
        <authorList>
            <person name="He J."/>
        </authorList>
    </citation>
    <scope>NUCLEOTIDE SEQUENCE [LARGE SCALE GENOMIC DNA]</scope>
    <source>
        <strain evidence="3 4">R1</strain>
    </source>
</reference>
<comment type="similarity">
    <text evidence="1 2">Belongs to the UPF0251 family.</text>
</comment>
<organism evidence="3 4">
    <name type="scientific">Arcticibacter tournemirensis</name>
    <dbReference type="NCBI Taxonomy" id="699437"/>
    <lineage>
        <taxon>Bacteria</taxon>
        <taxon>Pseudomonadati</taxon>
        <taxon>Bacteroidota</taxon>
        <taxon>Sphingobacteriia</taxon>
        <taxon>Sphingobacteriales</taxon>
        <taxon>Sphingobacteriaceae</taxon>
        <taxon>Arcticibacter</taxon>
    </lineage>
</organism>
<dbReference type="HAMAP" id="MF_00674">
    <property type="entry name" value="UPF0251"/>
    <property type="match status" value="1"/>
</dbReference>
<protein>
    <recommendedName>
        <fullName evidence="2">UPF0251 protein EKH83_08330</fullName>
    </recommendedName>
</protein>
<dbReference type="AlphaFoldDB" id="A0A4Q0MCV0"/>
<dbReference type="Pfam" id="PF02001">
    <property type="entry name" value="DUF134"/>
    <property type="match status" value="1"/>
</dbReference>
<evidence type="ECO:0000313" key="4">
    <source>
        <dbReference type="Proteomes" id="UP000290848"/>
    </source>
</evidence>
<dbReference type="InterPro" id="IPR002852">
    <property type="entry name" value="UPF0251"/>
</dbReference>